<evidence type="ECO:0000313" key="1">
    <source>
        <dbReference type="EMBL" id="KAL0941503.1"/>
    </source>
</evidence>
<accession>A0ACC3ZBH9</accession>
<keyword evidence="1" id="KW-0418">Kinase</keyword>
<comment type="caution">
    <text evidence="1">The sequence shown here is derived from an EMBL/GenBank/DDBJ whole genome shotgun (WGS) entry which is preliminary data.</text>
</comment>
<sequence>MNGAPTSDDGPSIRPIPFCTPPHATGGPTDEMPLKDLLMAAMCPAIPLGADEPPFFLPIDQLHRLVTPDSALRTLQKCMPGTPDSIRNIFASAIFSESREFRKIFAILVLIDRPDAIIKFMELSISDNNLPLEPTTNSLGEQTTIVKSKTTPSCFDLSLAGLNWYDISAFEDVQWKLLAPTFDQLNVDGAPYRFHPKTILPFVWDDDAEPITQAGGHSLVYQVQIHPGHHTFNTCNKVEPRFAVKELHSSNDDAFDREVEALTRFNDCDTNPHIVSLLTAFKRGETPYLVFPWADTDLQSFWSQPGLPKDDQAILTVKQMLGVAEALKAIHYCRAKKTVKNPKPSLTRAVAEEGYHADLKPENILVMDGQWKLADFGLSRFRHPNESKEDRPLGCSPTYRAPEHDVGAFNGQKADIWSLGCVMSVAATWMTLGRKGVQNFRTKRALASAQSHGKVDDSFFEVGRRQGKQSQLKLNSAVSNWINKLHESPTASPLIHDLLDLVESDMLKVNGAERITSDELVSKLRMIHQKCTEDLAYLKPNPRPVKQSRIPINTHHEKPDTQNPRSISVNMVRVPGHPNPIYPTRRTWPKESRQSDNCNVNTDMVNPSMTRSSTVPSVFPGQSAFYQPASNYNQAVGNEFNLGYATSYTESFATAPTYAPVSPSNKRQPGNMCRGQGRTKRQKPNPMTTPSPAMPREASDLGDASPKACPESSSKVLFACPYFKHDQQRYGTKEWTSCGGRGWEIPRLKEHLSRVHRVSGHRCNRCLNIWPSTAGLAEHQRSPDQCENQLEQVDERIDDAQWGGIQDRKRGKSGSIKWTEIYQIIFPSEVPPSPYRDEPIVTLAEFRNFLTSQLQQPLSAQDLLRVQTGISLVDEFEKTSSVPQLTTGSDVPSRTGGQSNSTTMLFDTPSTKDEQSPVIDYAIGDPGLNMTSCLPVGQPAAFHDDFCLFPYGSSGSPLEGMSQDWCSQSFIGQPIALGDSQMGMFPDVPMSFSFS</sequence>
<keyword evidence="2" id="KW-1185">Reference proteome</keyword>
<evidence type="ECO:0000313" key="2">
    <source>
        <dbReference type="Proteomes" id="UP000805649"/>
    </source>
</evidence>
<organism evidence="1 2">
    <name type="scientific">Colletotrichum truncatum</name>
    <name type="common">Anthracnose fungus</name>
    <name type="synonym">Colletotrichum capsici</name>
    <dbReference type="NCBI Taxonomy" id="5467"/>
    <lineage>
        <taxon>Eukaryota</taxon>
        <taxon>Fungi</taxon>
        <taxon>Dikarya</taxon>
        <taxon>Ascomycota</taxon>
        <taxon>Pezizomycotina</taxon>
        <taxon>Sordariomycetes</taxon>
        <taxon>Hypocreomycetidae</taxon>
        <taxon>Glomerellales</taxon>
        <taxon>Glomerellaceae</taxon>
        <taxon>Colletotrichum</taxon>
        <taxon>Colletotrichum truncatum species complex</taxon>
    </lineage>
</organism>
<name>A0ACC3ZBH9_COLTU</name>
<reference evidence="1 2" key="1">
    <citation type="journal article" date="2020" name="Phytopathology">
        <title>Genome Sequence Resources of Colletotrichum truncatum, C. plurivorum, C. musicola, and C. sojae: Four Species Pathogenic to Soybean (Glycine max).</title>
        <authorList>
            <person name="Rogerio F."/>
            <person name="Boufleur T.R."/>
            <person name="Ciampi-Guillardi M."/>
            <person name="Sukno S.A."/>
            <person name="Thon M.R."/>
            <person name="Massola Junior N.S."/>
            <person name="Baroncelli R."/>
        </authorList>
    </citation>
    <scope>NUCLEOTIDE SEQUENCE [LARGE SCALE GENOMIC DNA]</scope>
    <source>
        <strain evidence="1 2">CMES1059</strain>
    </source>
</reference>
<proteinExistence type="predicted"/>
<protein>
    <submittedName>
        <fullName evidence="1">Protein kinase domain-containing protein</fullName>
    </submittedName>
</protein>
<dbReference type="EMBL" id="VUJX02000002">
    <property type="protein sequence ID" value="KAL0941503.1"/>
    <property type="molecule type" value="Genomic_DNA"/>
</dbReference>
<keyword evidence="1" id="KW-0808">Transferase</keyword>
<dbReference type="Proteomes" id="UP000805649">
    <property type="component" value="Unassembled WGS sequence"/>
</dbReference>
<gene>
    <name evidence="1" type="ORF">CTRU02_204266</name>
</gene>